<evidence type="ECO:0000313" key="1">
    <source>
        <dbReference type="EMBL" id="GFS13608.1"/>
    </source>
</evidence>
<evidence type="ECO:0000313" key="2">
    <source>
        <dbReference type="Proteomes" id="UP000762676"/>
    </source>
</evidence>
<reference evidence="1 2" key="1">
    <citation type="journal article" date="2021" name="Elife">
        <title>Chloroplast acquisition without the gene transfer in kleptoplastic sea slugs, Plakobranchus ocellatus.</title>
        <authorList>
            <person name="Maeda T."/>
            <person name="Takahashi S."/>
            <person name="Yoshida T."/>
            <person name="Shimamura S."/>
            <person name="Takaki Y."/>
            <person name="Nagai Y."/>
            <person name="Toyoda A."/>
            <person name="Suzuki Y."/>
            <person name="Arimoto A."/>
            <person name="Ishii H."/>
            <person name="Satoh N."/>
            <person name="Nishiyama T."/>
            <person name="Hasebe M."/>
            <person name="Maruyama T."/>
            <person name="Minagawa J."/>
            <person name="Obokata J."/>
            <person name="Shigenobu S."/>
        </authorList>
    </citation>
    <scope>NUCLEOTIDE SEQUENCE [LARGE SCALE GENOMIC DNA]</scope>
</reference>
<dbReference type="Proteomes" id="UP000762676">
    <property type="component" value="Unassembled WGS sequence"/>
</dbReference>
<comment type="caution">
    <text evidence="1">The sequence shown here is derived from an EMBL/GenBank/DDBJ whole genome shotgun (WGS) entry which is preliminary data.</text>
</comment>
<gene>
    <name evidence="1" type="ORF">ElyMa_004888100</name>
</gene>
<name>A0AAV4IST9_9GAST</name>
<proteinExistence type="predicted"/>
<keyword evidence="2" id="KW-1185">Reference proteome</keyword>
<sequence length="157" mass="16903">MDGLGNETQTHLCQAINALATGNCEQFLASTTAARNALMQKTAGRYDLGTYIGEITKLLETIKGDQNNYNALIKQLSSSSSKLHTLCGVMEYIGGDVQNWSSEEGTLISLAYAITSVVVEELAGAEQAQALSKSWGQSVIDNNTYQEVLSQIPRHAT</sequence>
<accession>A0AAV4IST9</accession>
<dbReference type="EMBL" id="BMAT01009780">
    <property type="protein sequence ID" value="GFS13608.1"/>
    <property type="molecule type" value="Genomic_DNA"/>
</dbReference>
<protein>
    <submittedName>
        <fullName evidence="1">Uncharacterized protein</fullName>
    </submittedName>
</protein>
<organism evidence="1 2">
    <name type="scientific">Elysia marginata</name>
    <dbReference type="NCBI Taxonomy" id="1093978"/>
    <lineage>
        <taxon>Eukaryota</taxon>
        <taxon>Metazoa</taxon>
        <taxon>Spiralia</taxon>
        <taxon>Lophotrochozoa</taxon>
        <taxon>Mollusca</taxon>
        <taxon>Gastropoda</taxon>
        <taxon>Heterobranchia</taxon>
        <taxon>Euthyneura</taxon>
        <taxon>Panpulmonata</taxon>
        <taxon>Sacoglossa</taxon>
        <taxon>Placobranchoidea</taxon>
        <taxon>Plakobranchidae</taxon>
        <taxon>Elysia</taxon>
    </lineage>
</organism>
<dbReference type="AlphaFoldDB" id="A0AAV4IST9"/>